<gene>
    <name evidence="1" type="ORF">PVK06_011546</name>
</gene>
<sequence>MAPLKAPGSDGFHAHFFQSQWNVLGKDVCQWVKDVFDGKQIEPNLNNTLIMLIPKKDSPDDFSHFRPISLCSVLYQLVMKVTANRFKVIFPKLISQEQARFIAGRNISDNIIIAQKVIHSMRCN</sequence>
<dbReference type="InterPro" id="IPR052343">
    <property type="entry name" value="Retrotransposon-Effector_Assoc"/>
</dbReference>
<protein>
    <recommendedName>
        <fullName evidence="3">Reverse transcriptase domain-containing protein</fullName>
    </recommendedName>
</protein>
<organism evidence="1 2">
    <name type="scientific">Gossypium arboreum</name>
    <name type="common">Tree cotton</name>
    <name type="synonym">Gossypium nanking</name>
    <dbReference type="NCBI Taxonomy" id="29729"/>
    <lineage>
        <taxon>Eukaryota</taxon>
        <taxon>Viridiplantae</taxon>
        <taxon>Streptophyta</taxon>
        <taxon>Embryophyta</taxon>
        <taxon>Tracheophyta</taxon>
        <taxon>Spermatophyta</taxon>
        <taxon>Magnoliopsida</taxon>
        <taxon>eudicotyledons</taxon>
        <taxon>Gunneridae</taxon>
        <taxon>Pentapetalae</taxon>
        <taxon>rosids</taxon>
        <taxon>malvids</taxon>
        <taxon>Malvales</taxon>
        <taxon>Malvaceae</taxon>
        <taxon>Malvoideae</taxon>
        <taxon>Gossypium</taxon>
    </lineage>
</organism>
<keyword evidence="2" id="KW-1185">Reference proteome</keyword>
<name>A0ABR0Q9X4_GOSAR</name>
<dbReference type="EMBL" id="JARKNE010000004">
    <property type="protein sequence ID" value="KAK5835834.1"/>
    <property type="molecule type" value="Genomic_DNA"/>
</dbReference>
<dbReference type="PANTHER" id="PTHR46890">
    <property type="entry name" value="NON-LTR RETROLELEMENT REVERSE TRANSCRIPTASE-LIKE PROTEIN-RELATED"/>
    <property type="match status" value="1"/>
</dbReference>
<reference evidence="1 2" key="1">
    <citation type="submission" date="2023-03" db="EMBL/GenBank/DDBJ databases">
        <title>WGS of Gossypium arboreum.</title>
        <authorList>
            <person name="Yu D."/>
        </authorList>
    </citation>
    <scope>NUCLEOTIDE SEQUENCE [LARGE SCALE GENOMIC DNA]</scope>
    <source>
        <tissue evidence="1">Leaf</tissue>
    </source>
</reference>
<accession>A0ABR0Q9X4</accession>
<evidence type="ECO:0000313" key="1">
    <source>
        <dbReference type="EMBL" id="KAK5835834.1"/>
    </source>
</evidence>
<dbReference type="Proteomes" id="UP001358586">
    <property type="component" value="Chromosome 4"/>
</dbReference>
<comment type="caution">
    <text evidence="1">The sequence shown here is derived from an EMBL/GenBank/DDBJ whole genome shotgun (WGS) entry which is preliminary data.</text>
</comment>
<dbReference type="PANTHER" id="PTHR46890:SF48">
    <property type="entry name" value="RNA-DIRECTED DNA POLYMERASE"/>
    <property type="match status" value="1"/>
</dbReference>
<evidence type="ECO:0008006" key="3">
    <source>
        <dbReference type="Google" id="ProtNLM"/>
    </source>
</evidence>
<evidence type="ECO:0000313" key="2">
    <source>
        <dbReference type="Proteomes" id="UP001358586"/>
    </source>
</evidence>
<proteinExistence type="predicted"/>